<name>G0M7X9_CAEBE</name>
<protein>
    <submittedName>
        <fullName evidence="1">Uncharacterized protein</fullName>
    </submittedName>
</protein>
<proteinExistence type="predicted"/>
<organism evidence="2">
    <name type="scientific">Caenorhabditis brenneri</name>
    <name type="common">Nematode worm</name>
    <dbReference type="NCBI Taxonomy" id="135651"/>
    <lineage>
        <taxon>Eukaryota</taxon>
        <taxon>Metazoa</taxon>
        <taxon>Ecdysozoa</taxon>
        <taxon>Nematoda</taxon>
        <taxon>Chromadorea</taxon>
        <taxon>Rhabditida</taxon>
        <taxon>Rhabditina</taxon>
        <taxon>Rhabditomorpha</taxon>
        <taxon>Rhabditoidea</taxon>
        <taxon>Rhabditidae</taxon>
        <taxon>Peloderinae</taxon>
        <taxon>Caenorhabditis</taxon>
    </lineage>
</organism>
<dbReference type="InParanoid" id="G0M7X9"/>
<accession>G0M7X9</accession>
<keyword evidence="2" id="KW-1185">Reference proteome</keyword>
<reference evidence="2" key="1">
    <citation type="submission" date="2011-07" db="EMBL/GenBank/DDBJ databases">
        <authorList>
            <consortium name="Caenorhabditis brenneri Sequencing and Analysis Consortium"/>
            <person name="Wilson R.K."/>
        </authorList>
    </citation>
    <scope>NUCLEOTIDE SEQUENCE [LARGE SCALE GENOMIC DNA]</scope>
    <source>
        <strain evidence="2">PB2801</strain>
    </source>
</reference>
<evidence type="ECO:0000313" key="2">
    <source>
        <dbReference type="Proteomes" id="UP000008068"/>
    </source>
</evidence>
<sequence>MKRCDVVKLWPFSKNELFH</sequence>
<dbReference type="AlphaFoldDB" id="G0M7X9"/>
<dbReference type="EMBL" id="GL379786">
    <property type="protein sequence ID" value="EGT30175.1"/>
    <property type="molecule type" value="Genomic_DNA"/>
</dbReference>
<dbReference type="Proteomes" id="UP000008068">
    <property type="component" value="Unassembled WGS sequence"/>
</dbReference>
<gene>
    <name evidence="1" type="ORF">CAEBREN_20022</name>
</gene>
<dbReference type="HOGENOM" id="CLU_3430032_0_0_1"/>
<evidence type="ECO:0000313" key="1">
    <source>
        <dbReference type="EMBL" id="EGT30175.1"/>
    </source>
</evidence>